<comment type="caution">
    <text evidence="1">The sequence shown here is derived from an EMBL/GenBank/DDBJ whole genome shotgun (WGS) entry which is preliminary data.</text>
</comment>
<protein>
    <submittedName>
        <fullName evidence="1">Uncharacterized protein</fullName>
    </submittedName>
</protein>
<sequence>MGAGFLRLRKKLKKLKRGIIRIPGVVLMGSE</sequence>
<organism evidence="1">
    <name type="scientific">marine sediment metagenome</name>
    <dbReference type="NCBI Taxonomy" id="412755"/>
    <lineage>
        <taxon>unclassified sequences</taxon>
        <taxon>metagenomes</taxon>
        <taxon>ecological metagenomes</taxon>
    </lineage>
</organism>
<name>A0A0F9QU37_9ZZZZ</name>
<proteinExistence type="predicted"/>
<dbReference type="EMBL" id="LAZR01001257">
    <property type="protein sequence ID" value="KKN47790.1"/>
    <property type="molecule type" value="Genomic_DNA"/>
</dbReference>
<evidence type="ECO:0000313" key="1">
    <source>
        <dbReference type="EMBL" id="KKN47790.1"/>
    </source>
</evidence>
<reference evidence="1" key="1">
    <citation type="journal article" date="2015" name="Nature">
        <title>Complex archaea that bridge the gap between prokaryotes and eukaryotes.</title>
        <authorList>
            <person name="Spang A."/>
            <person name="Saw J.H."/>
            <person name="Jorgensen S.L."/>
            <person name="Zaremba-Niedzwiedzka K."/>
            <person name="Martijn J."/>
            <person name="Lind A.E."/>
            <person name="van Eijk R."/>
            <person name="Schleper C."/>
            <person name="Guy L."/>
            <person name="Ettema T.J."/>
        </authorList>
    </citation>
    <scope>NUCLEOTIDE SEQUENCE</scope>
</reference>
<gene>
    <name evidence="1" type="ORF">LCGC14_0659560</name>
</gene>
<accession>A0A0F9QU37</accession>
<dbReference type="AlphaFoldDB" id="A0A0F9QU37"/>